<evidence type="ECO:0000313" key="8">
    <source>
        <dbReference type="EMBL" id="MDQ8936731.1"/>
    </source>
</evidence>
<evidence type="ECO:0000256" key="4">
    <source>
        <dbReference type="ARBA" id="ARBA00022989"/>
    </source>
</evidence>
<dbReference type="InterPro" id="IPR010432">
    <property type="entry name" value="RDD"/>
</dbReference>
<dbReference type="Pfam" id="PF06271">
    <property type="entry name" value="RDD"/>
    <property type="match status" value="1"/>
</dbReference>
<proteinExistence type="predicted"/>
<evidence type="ECO:0000256" key="1">
    <source>
        <dbReference type="ARBA" id="ARBA00004651"/>
    </source>
</evidence>
<evidence type="ECO:0000256" key="3">
    <source>
        <dbReference type="ARBA" id="ARBA00022692"/>
    </source>
</evidence>
<keyword evidence="5 6" id="KW-0472">Membrane</keyword>
<evidence type="ECO:0000256" key="2">
    <source>
        <dbReference type="ARBA" id="ARBA00022475"/>
    </source>
</evidence>
<keyword evidence="3 6" id="KW-0812">Transmembrane</keyword>
<evidence type="ECO:0000256" key="6">
    <source>
        <dbReference type="SAM" id="Phobius"/>
    </source>
</evidence>
<reference evidence="8" key="1">
    <citation type="submission" date="2023-08" db="EMBL/GenBank/DDBJ databases">
        <title>Emergence of clinically-relevant ST2 carbapenem-resistant Acinetobacter baumannii strains in hospital sewages in Zhejiang, East of China.</title>
        <authorList>
            <person name="Kaichao C."/>
            <person name="Zhang R."/>
        </authorList>
    </citation>
    <scope>NUCLEOTIDE SEQUENCE</scope>
    <source>
        <strain evidence="8">M-RB-37</strain>
    </source>
</reference>
<name>A0AAW8JCA1_9GAMM</name>
<evidence type="ECO:0000256" key="5">
    <source>
        <dbReference type="ARBA" id="ARBA00023136"/>
    </source>
</evidence>
<feature type="transmembrane region" description="Helical" evidence="6">
    <location>
        <begin position="115"/>
        <end position="134"/>
    </location>
</feature>
<dbReference type="AlphaFoldDB" id="A0AAW8JCA1"/>
<organism evidence="8 9">
    <name type="scientific">Acinetobacter rudis</name>
    <dbReference type="NCBI Taxonomy" id="632955"/>
    <lineage>
        <taxon>Bacteria</taxon>
        <taxon>Pseudomonadati</taxon>
        <taxon>Pseudomonadota</taxon>
        <taxon>Gammaproteobacteria</taxon>
        <taxon>Moraxellales</taxon>
        <taxon>Moraxellaceae</taxon>
        <taxon>Acinetobacter</taxon>
    </lineage>
</organism>
<keyword evidence="2" id="KW-1003">Cell membrane</keyword>
<comment type="caution">
    <text evidence="8">The sequence shown here is derived from an EMBL/GenBank/DDBJ whole genome shotgun (WGS) entry which is preliminary data.</text>
</comment>
<gene>
    <name evidence="8" type="ORF">RFH47_13485</name>
</gene>
<dbReference type="PANTHER" id="PTHR36115">
    <property type="entry name" value="PROLINE-RICH ANTIGEN HOMOLOG-RELATED"/>
    <property type="match status" value="1"/>
</dbReference>
<feature type="transmembrane region" description="Helical" evidence="6">
    <location>
        <begin position="26"/>
        <end position="47"/>
    </location>
</feature>
<evidence type="ECO:0000259" key="7">
    <source>
        <dbReference type="Pfam" id="PF06271"/>
    </source>
</evidence>
<comment type="subcellular location">
    <subcellularLocation>
        <location evidence="1">Cell membrane</location>
        <topology evidence="1">Multi-pass membrane protein</topology>
    </subcellularLocation>
</comment>
<dbReference type="Proteomes" id="UP001243844">
    <property type="component" value="Unassembled WGS sequence"/>
</dbReference>
<dbReference type="EMBL" id="JAVIDL010000032">
    <property type="protein sequence ID" value="MDQ8936731.1"/>
    <property type="molecule type" value="Genomic_DNA"/>
</dbReference>
<evidence type="ECO:0000313" key="9">
    <source>
        <dbReference type="Proteomes" id="UP001243844"/>
    </source>
</evidence>
<feature type="domain" description="RDD" evidence="7">
    <location>
        <begin position="23"/>
        <end position="147"/>
    </location>
</feature>
<dbReference type="PANTHER" id="PTHR36115:SF4">
    <property type="entry name" value="MEMBRANE PROTEIN"/>
    <property type="match status" value="1"/>
</dbReference>
<protein>
    <submittedName>
        <fullName evidence="8">RDD family protein</fullName>
    </submittedName>
</protein>
<accession>A0AAW8JCA1</accession>
<sequence length="155" mass="17639">MSFITQKISHDDIDHLLVSHFRYAGFGVRLLASLIDLFLYLVILLPIGLLFDSTTYADSTSYSQTELILQFAAAVVYIFCWMYFAATPGKVLMGLKVLDAETGKNITFSQGVIRYLGYFVSALVFCLGYFWIFFDSKKQAWHDKMAKTVVVQEID</sequence>
<feature type="transmembrane region" description="Helical" evidence="6">
    <location>
        <begin position="67"/>
        <end position="86"/>
    </location>
</feature>
<keyword evidence="4 6" id="KW-1133">Transmembrane helix</keyword>
<dbReference type="GO" id="GO:0005886">
    <property type="term" value="C:plasma membrane"/>
    <property type="evidence" value="ECO:0007669"/>
    <property type="project" value="UniProtKB-SubCell"/>
</dbReference>
<dbReference type="RefSeq" id="WP_308974422.1">
    <property type="nucleotide sequence ID" value="NZ_JAVIDL010000032.1"/>
</dbReference>
<dbReference type="InterPro" id="IPR051791">
    <property type="entry name" value="Pra-immunoreactive"/>
</dbReference>